<dbReference type="GO" id="GO:0031490">
    <property type="term" value="F:chromatin DNA binding"/>
    <property type="evidence" value="ECO:0007669"/>
    <property type="project" value="TreeGrafter"/>
</dbReference>
<dbReference type="InterPro" id="IPR051377">
    <property type="entry name" value="DNA_Pol-Epsilon_Subunit"/>
</dbReference>
<dbReference type="Proteomes" id="UP001301350">
    <property type="component" value="Unassembled WGS sequence"/>
</dbReference>
<dbReference type="Gene3D" id="1.10.20.10">
    <property type="entry name" value="Histone, subunit A"/>
    <property type="match status" value="1"/>
</dbReference>
<dbReference type="GO" id="GO:0008622">
    <property type="term" value="C:epsilon DNA polymerase complex"/>
    <property type="evidence" value="ECO:0007669"/>
    <property type="project" value="TreeGrafter"/>
</dbReference>
<evidence type="ECO:0000256" key="1">
    <source>
        <dbReference type="ARBA" id="ARBA00004123"/>
    </source>
</evidence>
<keyword evidence="2" id="KW-0539">Nucleus</keyword>
<keyword evidence="5" id="KW-1185">Reference proteome</keyword>
<sequence length="198" mass="21488">MSSIKLEMDEELKLPVATLRRIIRRKMDELAQEPGGEAVETAAGDGAKRFLLEKDAMLACSASVTVFVSYLTMLAGDLARQRRRGTVTADDVLEALDRADFGDFRERVLPALQRHREAAERKKERARVRTAERRAATTATTGPASDGVGEESAPAATHVDAATGTVRFTVPHWANVPNAEGGEEGERAEMPTDDAQPS</sequence>
<feature type="region of interest" description="Disordered" evidence="3">
    <location>
        <begin position="115"/>
        <end position="156"/>
    </location>
</feature>
<dbReference type="InterPro" id="IPR009072">
    <property type="entry name" value="Histone-fold"/>
</dbReference>
<evidence type="ECO:0000256" key="3">
    <source>
        <dbReference type="SAM" id="MobiDB-lite"/>
    </source>
</evidence>
<dbReference type="GO" id="GO:0031507">
    <property type="term" value="P:heterochromatin formation"/>
    <property type="evidence" value="ECO:0007669"/>
    <property type="project" value="TreeGrafter"/>
</dbReference>
<feature type="compositionally biased region" description="Basic and acidic residues" evidence="3">
    <location>
        <begin position="115"/>
        <end position="135"/>
    </location>
</feature>
<evidence type="ECO:0000313" key="4">
    <source>
        <dbReference type="EMBL" id="KAK4538355.1"/>
    </source>
</evidence>
<feature type="region of interest" description="Disordered" evidence="3">
    <location>
        <begin position="168"/>
        <end position="198"/>
    </location>
</feature>
<reference evidence="4 5" key="1">
    <citation type="submission" date="2022-07" db="EMBL/GenBank/DDBJ databases">
        <title>Genome-wide signatures of adaptation to extreme environments.</title>
        <authorList>
            <person name="Cho C.H."/>
            <person name="Yoon H.S."/>
        </authorList>
    </citation>
    <scope>NUCLEOTIDE SEQUENCE [LARGE SCALE GENOMIC DNA]</scope>
    <source>
        <strain evidence="4 5">DBV 063 E5</strain>
    </source>
</reference>
<proteinExistence type="predicted"/>
<name>A0AAV9J191_CYACA</name>
<dbReference type="GO" id="GO:0046982">
    <property type="term" value="F:protein heterodimerization activity"/>
    <property type="evidence" value="ECO:0007669"/>
    <property type="project" value="InterPro"/>
</dbReference>
<dbReference type="AlphaFoldDB" id="A0AAV9J191"/>
<evidence type="ECO:0008006" key="6">
    <source>
        <dbReference type="Google" id="ProtNLM"/>
    </source>
</evidence>
<dbReference type="GO" id="GO:0008623">
    <property type="term" value="C:CHRAC"/>
    <property type="evidence" value="ECO:0007669"/>
    <property type="project" value="TreeGrafter"/>
</dbReference>
<dbReference type="GO" id="GO:0006272">
    <property type="term" value="P:leading strand elongation"/>
    <property type="evidence" value="ECO:0007669"/>
    <property type="project" value="TreeGrafter"/>
</dbReference>
<dbReference type="PANTHER" id="PTHR46172">
    <property type="entry name" value="DNA POLYMERASE EPSILON SUBUNIT 3"/>
    <property type="match status" value="1"/>
</dbReference>
<dbReference type="GO" id="GO:0006974">
    <property type="term" value="P:DNA damage response"/>
    <property type="evidence" value="ECO:0007669"/>
    <property type="project" value="TreeGrafter"/>
</dbReference>
<protein>
    <recommendedName>
        <fullName evidence="6">Transcription factor CBF/NF-Y/archaeal histone domain-containing protein</fullName>
    </recommendedName>
</protein>
<accession>A0AAV9J191</accession>
<gene>
    <name evidence="4" type="ORF">CDCA_CDCA17G4380</name>
</gene>
<dbReference type="EMBL" id="JANCYW010000017">
    <property type="protein sequence ID" value="KAK4538355.1"/>
    <property type="molecule type" value="Genomic_DNA"/>
</dbReference>
<comment type="subcellular location">
    <subcellularLocation>
        <location evidence="1">Nucleus</location>
    </subcellularLocation>
</comment>
<evidence type="ECO:0000256" key="2">
    <source>
        <dbReference type="ARBA" id="ARBA00023242"/>
    </source>
</evidence>
<dbReference type="CDD" id="cd22928">
    <property type="entry name" value="HFD_POLE3_DPB4"/>
    <property type="match status" value="1"/>
</dbReference>
<evidence type="ECO:0000313" key="5">
    <source>
        <dbReference type="Proteomes" id="UP001301350"/>
    </source>
</evidence>
<comment type="caution">
    <text evidence="4">The sequence shown here is derived from an EMBL/GenBank/DDBJ whole genome shotgun (WGS) entry which is preliminary data.</text>
</comment>
<dbReference type="PANTHER" id="PTHR46172:SF1">
    <property type="entry name" value="DNA POLYMERASE EPSILON SUBUNIT 3"/>
    <property type="match status" value="1"/>
</dbReference>
<organism evidence="4 5">
    <name type="scientific">Cyanidium caldarium</name>
    <name type="common">Red alga</name>
    <dbReference type="NCBI Taxonomy" id="2771"/>
    <lineage>
        <taxon>Eukaryota</taxon>
        <taxon>Rhodophyta</taxon>
        <taxon>Bangiophyceae</taxon>
        <taxon>Cyanidiales</taxon>
        <taxon>Cyanidiaceae</taxon>
        <taxon>Cyanidium</taxon>
    </lineage>
</organism>
<dbReference type="SUPFAM" id="SSF47113">
    <property type="entry name" value="Histone-fold"/>
    <property type="match status" value="1"/>
</dbReference>